<dbReference type="EMBL" id="CM046395">
    <property type="protein sequence ID" value="KAI8540799.1"/>
    <property type="molecule type" value="Genomic_DNA"/>
</dbReference>
<evidence type="ECO:0000313" key="2">
    <source>
        <dbReference type="Proteomes" id="UP001062846"/>
    </source>
</evidence>
<dbReference type="Proteomes" id="UP001062846">
    <property type="component" value="Chromosome 8"/>
</dbReference>
<proteinExistence type="predicted"/>
<sequence length="182" mass="20417">MAVNSCEESQDAHSILVLTDESFSDPQCESQLVTLSHSEVSNQLNNRMCLDSKLNCQTYIEQEMVNTDVVSPCIVDIYVEKGHTGMPKASETGEKLKTTGEKLKIEGPFTHLKRGLQKQISLQIEERLMQLLMNGSIGLPKFISTEKSATERVHETPNSRTRKYKHSASFNSRKVALLFSVL</sequence>
<accession>A0ACC0MJK9</accession>
<gene>
    <name evidence="1" type="ORF">RHMOL_Rhmol08G0013000</name>
</gene>
<comment type="caution">
    <text evidence="1">The sequence shown here is derived from an EMBL/GenBank/DDBJ whole genome shotgun (WGS) entry which is preliminary data.</text>
</comment>
<organism evidence="1 2">
    <name type="scientific">Rhododendron molle</name>
    <name type="common">Chinese azalea</name>
    <name type="synonym">Azalea mollis</name>
    <dbReference type="NCBI Taxonomy" id="49168"/>
    <lineage>
        <taxon>Eukaryota</taxon>
        <taxon>Viridiplantae</taxon>
        <taxon>Streptophyta</taxon>
        <taxon>Embryophyta</taxon>
        <taxon>Tracheophyta</taxon>
        <taxon>Spermatophyta</taxon>
        <taxon>Magnoliopsida</taxon>
        <taxon>eudicotyledons</taxon>
        <taxon>Gunneridae</taxon>
        <taxon>Pentapetalae</taxon>
        <taxon>asterids</taxon>
        <taxon>Ericales</taxon>
        <taxon>Ericaceae</taxon>
        <taxon>Ericoideae</taxon>
        <taxon>Rhodoreae</taxon>
        <taxon>Rhododendron</taxon>
    </lineage>
</organism>
<protein>
    <submittedName>
        <fullName evidence="1">Uncharacterized protein</fullName>
    </submittedName>
</protein>
<reference evidence="1" key="1">
    <citation type="submission" date="2022-02" db="EMBL/GenBank/DDBJ databases">
        <title>Plant Genome Project.</title>
        <authorList>
            <person name="Zhang R.-G."/>
        </authorList>
    </citation>
    <scope>NUCLEOTIDE SEQUENCE</scope>
    <source>
        <strain evidence="1">AT1</strain>
    </source>
</reference>
<name>A0ACC0MJK9_RHOML</name>
<keyword evidence="2" id="KW-1185">Reference proteome</keyword>
<evidence type="ECO:0000313" key="1">
    <source>
        <dbReference type="EMBL" id="KAI8540799.1"/>
    </source>
</evidence>